<keyword evidence="1" id="KW-0472">Membrane</keyword>
<evidence type="ECO:0000313" key="2">
    <source>
        <dbReference type="EMBL" id="ESS66996.1"/>
    </source>
</evidence>
<accession>V5DHW0</accession>
<keyword evidence="1" id="KW-0812">Transmembrane</keyword>
<feature type="transmembrane region" description="Helical" evidence="1">
    <location>
        <begin position="91"/>
        <end position="120"/>
    </location>
</feature>
<proteinExistence type="predicted"/>
<feature type="transmembrane region" description="Helical" evidence="1">
    <location>
        <begin position="66"/>
        <end position="85"/>
    </location>
</feature>
<dbReference type="AlphaFoldDB" id="V5DHW0"/>
<evidence type="ECO:0000313" key="3">
    <source>
        <dbReference type="Proteomes" id="UP000017861"/>
    </source>
</evidence>
<feature type="transmembrane region" description="Helical" evidence="1">
    <location>
        <begin position="7"/>
        <end position="27"/>
    </location>
</feature>
<reference evidence="2 3" key="1">
    <citation type="journal article" date="2014" name="Genome Announc.">
        <title>Trypanosoma cruzi Clone Dm28c Draft Genome Sequence.</title>
        <authorList>
            <person name="Grisard E.C."/>
            <person name="Teixeira S.M."/>
            <person name="de Almeida L.G."/>
            <person name="Stoco P.H."/>
            <person name="Gerber A.L."/>
            <person name="Talavera-Lopez C."/>
            <person name="Lima O.C."/>
            <person name="Andersson B."/>
            <person name="de Vasconcelos A.T."/>
        </authorList>
    </citation>
    <scope>NUCLEOTIDE SEQUENCE [LARGE SCALE GENOMIC DNA]</scope>
    <source>
        <strain evidence="2 3">Dm28c</strain>
    </source>
</reference>
<feature type="transmembrane region" description="Helical" evidence="1">
    <location>
        <begin position="33"/>
        <end position="54"/>
    </location>
</feature>
<dbReference type="EMBL" id="AYLP01000037">
    <property type="protein sequence ID" value="ESS66996.1"/>
    <property type="molecule type" value="Genomic_DNA"/>
</dbReference>
<evidence type="ECO:0000256" key="1">
    <source>
        <dbReference type="SAM" id="Phobius"/>
    </source>
</evidence>
<name>V5DHW0_TRYCR</name>
<keyword evidence="1" id="KW-1133">Transmembrane helix</keyword>
<organism evidence="2 3">
    <name type="scientific">Trypanosoma cruzi Dm28c</name>
    <dbReference type="NCBI Taxonomy" id="1416333"/>
    <lineage>
        <taxon>Eukaryota</taxon>
        <taxon>Discoba</taxon>
        <taxon>Euglenozoa</taxon>
        <taxon>Kinetoplastea</taxon>
        <taxon>Metakinetoplastina</taxon>
        <taxon>Trypanosomatida</taxon>
        <taxon>Trypanosomatidae</taxon>
        <taxon>Trypanosoma</taxon>
        <taxon>Schizotrypanum</taxon>
    </lineage>
</organism>
<sequence length="151" mass="17099">MSLFLYIFIYLCVRVCGGGVSFLFLWYMSFIVLSSHVAMIFFFVCFVCLACFLLCHQFSVDVRLSLTLSLSLSVFVCVFGLYGFVIYHCHRLYFCVCFNLFGFLFCVCCCCCCCCFSSYVGEKNEGRRGQEGGEGGMGGYIFFLFLADGMV</sequence>
<gene>
    <name evidence="2" type="ORF">TCDM_04361</name>
</gene>
<dbReference type="Proteomes" id="UP000017861">
    <property type="component" value="Unassembled WGS sequence"/>
</dbReference>
<protein>
    <submittedName>
        <fullName evidence="2">Uncharacterized protein</fullName>
    </submittedName>
</protein>
<dbReference type="VEuPathDB" id="TriTrypDB:TCDM_04361"/>
<comment type="caution">
    <text evidence="2">The sequence shown here is derived from an EMBL/GenBank/DDBJ whole genome shotgun (WGS) entry which is preliminary data.</text>
</comment>